<accession>A0ABQ7J863</accession>
<evidence type="ECO:0000256" key="5">
    <source>
        <dbReference type="SAM" id="Phobius"/>
    </source>
</evidence>
<evidence type="ECO:0000313" key="7">
    <source>
        <dbReference type="EMBL" id="KAF8820124.1"/>
    </source>
</evidence>
<evidence type="ECO:0000259" key="6">
    <source>
        <dbReference type="Pfam" id="PF04116"/>
    </source>
</evidence>
<feature type="transmembrane region" description="Helical" evidence="5">
    <location>
        <begin position="15"/>
        <end position="40"/>
    </location>
</feature>
<reference evidence="7 8" key="1">
    <citation type="journal article" date="2020" name="bioRxiv">
        <title>Metabolic contributions of an alphaproteobacterial endosymbiont in the apicomplexan Cardiosporidium cionae.</title>
        <authorList>
            <person name="Hunter E.S."/>
            <person name="Paight C.J."/>
            <person name="Lane C.E."/>
        </authorList>
    </citation>
    <scope>NUCLEOTIDE SEQUENCE [LARGE SCALE GENOMIC DNA]</scope>
    <source>
        <strain evidence="7">ESH_2018</strain>
    </source>
</reference>
<dbReference type="EMBL" id="JADAQX010000472">
    <property type="protein sequence ID" value="KAF8820124.1"/>
    <property type="molecule type" value="Genomic_DNA"/>
</dbReference>
<dbReference type="PANTHER" id="PTHR11863">
    <property type="entry name" value="STEROL DESATURASE"/>
    <property type="match status" value="1"/>
</dbReference>
<organism evidence="7 8">
    <name type="scientific">Cardiosporidium cionae</name>
    <dbReference type="NCBI Taxonomy" id="476202"/>
    <lineage>
        <taxon>Eukaryota</taxon>
        <taxon>Sar</taxon>
        <taxon>Alveolata</taxon>
        <taxon>Apicomplexa</taxon>
        <taxon>Aconoidasida</taxon>
        <taxon>Nephromycida</taxon>
        <taxon>Cardiosporidium</taxon>
    </lineage>
</organism>
<proteinExistence type="predicted"/>
<dbReference type="Pfam" id="PF04116">
    <property type="entry name" value="FA_hydroxylase"/>
    <property type="match status" value="1"/>
</dbReference>
<evidence type="ECO:0000256" key="1">
    <source>
        <dbReference type="ARBA" id="ARBA00004370"/>
    </source>
</evidence>
<comment type="subcellular location">
    <subcellularLocation>
        <location evidence="1">Membrane</location>
    </subcellularLocation>
</comment>
<name>A0ABQ7J863_9APIC</name>
<feature type="domain" description="Fatty acid hydroxylase" evidence="6">
    <location>
        <begin position="111"/>
        <end position="247"/>
    </location>
</feature>
<protein>
    <submittedName>
        <fullName evidence="7">C-5 sterol desaturase</fullName>
    </submittedName>
</protein>
<evidence type="ECO:0000256" key="4">
    <source>
        <dbReference type="ARBA" id="ARBA00023136"/>
    </source>
</evidence>
<keyword evidence="3 5" id="KW-1133">Transmembrane helix</keyword>
<keyword evidence="8" id="KW-1185">Reference proteome</keyword>
<keyword evidence="2 5" id="KW-0812">Transmembrane</keyword>
<evidence type="ECO:0000256" key="2">
    <source>
        <dbReference type="ARBA" id="ARBA00022692"/>
    </source>
</evidence>
<dbReference type="InterPro" id="IPR006694">
    <property type="entry name" value="Fatty_acid_hydroxylase"/>
</dbReference>
<sequence length="307" mass="36453">MVLCEIFAGRSLPEIWFGLYAMAFFFVNGLSTVYFYFLYWNPTYKTWVKKSNPAYPKAAKIREEIFQMNKGLVMAALPPALSLWLSHTHFSYGYCGFSATSFKEELIHQLWYLIFLDFIEFFYHYGTHVNHWLWKLHKYHHTFYNPTPFAVIADEVIDQLVRALPMAIFPLFVPLNLDIMFFQMALVIYGYGTYLHCGHEMNFPDAHNSMYVLNTSYQHFCHHSISVYRKPFHCGFVLNIFDKLFGSVYKGECFCCKCCEMKGERSIEKWKALKKPNYKKMLSWPFWQKGLAIEWNSFLTGNFFHIF</sequence>
<evidence type="ECO:0000256" key="3">
    <source>
        <dbReference type="ARBA" id="ARBA00022989"/>
    </source>
</evidence>
<keyword evidence="4 5" id="KW-0472">Membrane</keyword>
<dbReference type="InterPro" id="IPR050307">
    <property type="entry name" value="Sterol_Desaturase_Related"/>
</dbReference>
<feature type="transmembrane region" description="Helical" evidence="5">
    <location>
        <begin position="168"/>
        <end position="191"/>
    </location>
</feature>
<dbReference type="Proteomes" id="UP000823046">
    <property type="component" value="Unassembled WGS sequence"/>
</dbReference>
<gene>
    <name evidence="7" type="ORF">IE077_003531</name>
</gene>
<evidence type="ECO:0000313" key="8">
    <source>
        <dbReference type="Proteomes" id="UP000823046"/>
    </source>
</evidence>
<comment type="caution">
    <text evidence="7">The sequence shown here is derived from an EMBL/GenBank/DDBJ whole genome shotgun (WGS) entry which is preliminary data.</text>
</comment>